<gene>
    <name evidence="2" type="ORF">NRIC_17180</name>
</gene>
<comment type="caution">
    <text evidence="2">The sequence shown here is derived from an EMBL/GenBank/DDBJ whole genome shotgun (WGS) entry which is preliminary data.</text>
</comment>
<keyword evidence="3" id="KW-1185">Reference proteome</keyword>
<dbReference type="Pfam" id="PF03613">
    <property type="entry name" value="EIID-AGA"/>
    <property type="match status" value="1"/>
</dbReference>
<keyword evidence="1" id="KW-1133">Transmembrane helix</keyword>
<evidence type="ECO:0000313" key="2">
    <source>
        <dbReference type="EMBL" id="GCF93827.1"/>
    </source>
</evidence>
<feature type="transmembrane region" description="Helical" evidence="1">
    <location>
        <begin position="146"/>
        <end position="163"/>
    </location>
</feature>
<dbReference type="AlphaFoldDB" id="A0A4P5P797"/>
<organism evidence="2 3">
    <name type="scientific">Enterococcus florum</name>
    <dbReference type="NCBI Taxonomy" id="2480627"/>
    <lineage>
        <taxon>Bacteria</taxon>
        <taxon>Bacillati</taxon>
        <taxon>Bacillota</taxon>
        <taxon>Bacilli</taxon>
        <taxon>Lactobacillales</taxon>
        <taxon>Enterococcaceae</taxon>
        <taxon>Enterococcus</taxon>
    </lineage>
</organism>
<dbReference type="PANTHER" id="PTHR32502">
    <property type="entry name" value="N-ACETYLGALACTOSAMINE PERMEASE II COMPONENT-RELATED"/>
    <property type="match status" value="1"/>
</dbReference>
<reference evidence="3" key="1">
    <citation type="submission" date="2019-02" db="EMBL/GenBank/DDBJ databases">
        <title>Draft genome sequence of Enterococcus sp. Gos25-1.</title>
        <authorList>
            <person name="Tanaka N."/>
            <person name="Shiwa Y."/>
            <person name="Fujita N."/>
        </authorList>
    </citation>
    <scope>NUCLEOTIDE SEQUENCE [LARGE SCALE GENOMIC DNA]</scope>
    <source>
        <strain evidence="3">Gos25-1</strain>
    </source>
</reference>
<keyword evidence="1" id="KW-0812">Transmembrane</keyword>
<evidence type="ECO:0000313" key="3">
    <source>
        <dbReference type="Proteomes" id="UP000290567"/>
    </source>
</evidence>
<feature type="transmembrane region" description="Helical" evidence="1">
    <location>
        <begin position="223"/>
        <end position="245"/>
    </location>
</feature>
<feature type="transmembrane region" description="Helical" evidence="1">
    <location>
        <begin position="183"/>
        <end position="203"/>
    </location>
</feature>
<dbReference type="InterPro" id="IPR004704">
    <property type="entry name" value="PTS_IID_man"/>
</dbReference>
<keyword evidence="1" id="KW-0472">Membrane</keyword>
<dbReference type="Proteomes" id="UP000290567">
    <property type="component" value="Unassembled WGS sequence"/>
</dbReference>
<accession>A0A4P5P797</accession>
<feature type="transmembrane region" description="Helical" evidence="1">
    <location>
        <begin position="252"/>
        <end position="273"/>
    </location>
</feature>
<dbReference type="GO" id="GO:0009401">
    <property type="term" value="P:phosphoenolpyruvate-dependent sugar phosphotransferase system"/>
    <property type="evidence" value="ECO:0007669"/>
    <property type="project" value="InterPro"/>
</dbReference>
<dbReference type="EMBL" id="BJCC01000013">
    <property type="protein sequence ID" value="GCF93827.1"/>
    <property type="molecule type" value="Genomic_DNA"/>
</dbReference>
<proteinExistence type="predicted"/>
<evidence type="ECO:0008006" key="4">
    <source>
        <dbReference type="Google" id="ProtNLM"/>
    </source>
</evidence>
<protein>
    <recommendedName>
        <fullName evidence="4">PTS fructose transporter subunit IID</fullName>
    </recommendedName>
</protein>
<dbReference type="OrthoDB" id="9795582at2"/>
<dbReference type="GO" id="GO:0005886">
    <property type="term" value="C:plasma membrane"/>
    <property type="evidence" value="ECO:0007669"/>
    <property type="project" value="TreeGrafter"/>
</dbReference>
<dbReference type="RefSeq" id="WP_146622270.1">
    <property type="nucleotide sequence ID" value="NZ_BJCC01000013.1"/>
</dbReference>
<name>A0A4P5P797_9ENTE</name>
<dbReference type="PROSITE" id="PS51108">
    <property type="entry name" value="PTS_EIID"/>
    <property type="match status" value="1"/>
</dbReference>
<evidence type="ECO:0000256" key="1">
    <source>
        <dbReference type="SAM" id="Phobius"/>
    </source>
</evidence>
<dbReference type="PANTHER" id="PTHR32502:SF23">
    <property type="entry name" value="TRANSPORT PROTEIN, PTS SYSTEM"/>
    <property type="match status" value="1"/>
</dbReference>
<dbReference type="InterPro" id="IPR050303">
    <property type="entry name" value="GatZ_KbaZ_carbometab"/>
</dbReference>
<sequence length="276" mass="30489">MEVKLTKKEMLKNWALTYSSETAYNYERLQALGQANAMVPVIRKLYPEDKERQVKELKKYFVFYNTEPSFIGTMIPGVAAAMEEQRANGAEDITDETINSLRTGLMGPIAGIGDTVSQGIVYPILAGIACSLAIDGSYVGPIFFEIAYKACLIGFGWNMYRLGYQKGKSFILTMLREGTIARLTEIFSMIGLMVVGCMTASRVNVEIPLVLNIKGVELNVQEQVINALMPGLVPLGITMLVYWLVRKKVNINLIILIIFILGITLAYLGVLGVPEG</sequence>